<feature type="domain" description="HYDIN/VesB/CFA65-like Ig-like" evidence="6">
    <location>
        <begin position="22"/>
        <end position="109"/>
    </location>
</feature>
<evidence type="ECO:0000256" key="5">
    <source>
        <dbReference type="ARBA" id="ARBA00023273"/>
    </source>
</evidence>
<dbReference type="Proteomes" id="UP000324257">
    <property type="component" value="Segment"/>
</dbReference>
<evidence type="ECO:0000313" key="7">
    <source>
        <dbReference type="EMBL" id="QEG09308.1"/>
    </source>
</evidence>
<proteinExistence type="predicted"/>
<name>A0A5B9N5D4_9CAUD</name>
<evidence type="ECO:0000259" key="6">
    <source>
        <dbReference type="Pfam" id="PF22544"/>
    </source>
</evidence>
<gene>
    <name evidence="7" type="ORF">CPT_Pokken_090</name>
</gene>
<sequence length="478" mass="50403">MLQLPDHSSRIICSEGPNPFRIEVAPSLVSFGNVVMNRNSTVHQVVVTNVGDCPVKIGGIRVAGSYRATSNKTGWLNPGEHFLIDVIFAPRVEGIHHGSLYVETNGASGTEYAALLGYGYAAGTDPGGGTDPGEGGEEGGIIPKYFSWIGDGIQTSFPLNGADAYNKYLFDTSQENTVGQKDFHAVNPADYNIDPPVGAAPATIRFLTPPKDGTIGFAVLRGYAKPYVGEPPLTTVNPGVVSPPAPGASLDHNYANGLIIVSDAAPVRLEIRRNNGDGDKDWKKGDFFSVVQHNTGQVELAIGTGGTLFLPTEFIAKTRGRDATISATCINPDANQWLLSGDLLRGALTTERHLIVLEDKSRLNGSSAASATTPVDGIILPFGLKLDAILDGGLSACVLAPNTSGSILTLDIRRNGTTVFQTLLTINNNEYTSATATTPASFVDGGDTFAKGDRLEMYITQAGAGARGVKILLMGMRQ</sequence>
<keyword evidence="5" id="KW-0966">Cell projection</keyword>
<protein>
    <submittedName>
        <fullName evidence="7">Putative tail fiber protein</fullName>
    </submittedName>
</protein>
<dbReference type="InterPro" id="IPR053879">
    <property type="entry name" value="HYDIN_VesB_CFA65-like_Ig"/>
</dbReference>
<reference evidence="8" key="1">
    <citation type="submission" date="2019-06" db="EMBL/GenBank/DDBJ databases">
        <title>The complete genome of Stenotrophomonas phage Pokken.</title>
        <authorList>
            <person name="Hayden A."/>
            <person name="Martinez N."/>
            <person name="Moreland R."/>
            <person name="Liu M."/>
            <person name="Gonzalez C.F."/>
            <person name="Ramsey J."/>
        </authorList>
    </citation>
    <scope>NUCLEOTIDE SEQUENCE [LARGE SCALE GENOMIC DNA]</scope>
</reference>
<evidence type="ECO:0000256" key="4">
    <source>
        <dbReference type="ARBA" id="ARBA00023069"/>
    </source>
</evidence>
<organism evidence="7 8">
    <name type="scientific">Stenotrophomonas phage Pokken</name>
    <dbReference type="NCBI Taxonomy" id="2596674"/>
    <lineage>
        <taxon>Viruses</taxon>
        <taxon>Duplodnaviria</taxon>
        <taxon>Heunggongvirae</taxon>
        <taxon>Uroviricota</taxon>
        <taxon>Caudoviricetes</taxon>
        <taxon>Schitoviridae</taxon>
        <taxon>Pokkenvirus</taxon>
        <taxon>Pokkenvirus pokken</taxon>
    </lineage>
</organism>
<evidence type="ECO:0000256" key="1">
    <source>
        <dbReference type="ARBA" id="ARBA00004138"/>
    </source>
</evidence>
<evidence type="ECO:0000256" key="3">
    <source>
        <dbReference type="ARBA" id="ARBA00022490"/>
    </source>
</evidence>
<accession>A0A5B9N5D4</accession>
<comment type="subcellular location">
    <subcellularLocation>
        <location evidence="1">Cell projection</location>
        <location evidence="1">Cilium</location>
    </subcellularLocation>
    <subcellularLocation>
        <location evidence="2">Cytoplasm</location>
    </subcellularLocation>
</comment>
<dbReference type="Pfam" id="PF22544">
    <property type="entry name" value="HYDIN_VesB_CFA65-like_Ig"/>
    <property type="match status" value="1"/>
</dbReference>
<dbReference type="EMBL" id="MN062186">
    <property type="protein sequence ID" value="QEG09308.1"/>
    <property type="molecule type" value="Genomic_DNA"/>
</dbReference>
<dbReference type="Gene3D" id="2.60.40.10">
    <property type="entry name" value="Immunoglobulins"/>
    <property type="match status" value="1"/>
</dbReference>
<keyword evidence="4" id="KW-0969">Cilium</keyword>
<keyword evidence="3" id="KW-0963">Cytoplasm</keyword>
<dbReference type="InterPro" id="IPR013783">
    <property type="entry name" value="Ig-like_fold"/>
</dbReference>
<evidence type="ECO:0000313" key="8">
    <source>
        <dbReference type="Proteomes" id="UP000324257"/>
    </source>
</evidence>
<keyword evidence="8" id="KW-1185">Reference proteome</keyword>
<evidence type="ECO:0000256" key="2">
    <source>
        <dbReference type="ARBA" id="ARBA00004496"/>
    </source>
</evidence>